<dbReference type="Proteomes" id="UP000268084">
    <property type="component" value="Chromosome"/>
</dbReference>
<name>A0A3G8ZHT8_9ACTN</name>
<organism evidence="2 3">
    <name type="scientific">Nakamurella antarctica</name>
    <dbReference type="NCBI Taxonomy" id="1902245"/>
    <lineage>
        <taxon>Bacteria</taxon>
        <taxon>Bacillati</taxon>
        <taxon>Actinomycetota</taxon>
        <taxon>Actinomycetes</taxon>
        <taxon>Nakamurellales</taxon>
        <taxon>Nakamurellaceae</taxon>
        <taxon>Nakamurella</taxon>
    </lineage>
</organism>
<dbReference type="RefSeq" id="WP_124797493.1">
    <property type="nucleotide sequence ID" value="NZ_CP034170.1"/>
</dbReference>
<dbReference type="AlphaFoldDB" id="A0A3G8ZHT8"/>
<dbReference type="KEGG" id="nak:EH165_00095"/>
<evidence type="ECO:0000313" key="3">
    <source>
        <dbReference type="Proteomes" id="UP000268084"/>
    </source>
</evidence>
<feature type="compositionally biased region" description="Low complexity" evidence="1">
    <location>
        <begin position="32"/>
        <end position="47"/>
    </location>
</feature>
<evidence type="ECO:0000313" key="2">
    <source>
        <dbReference type="EMBL" id="AZI56808.1"/>
    </source>
</evidence>
<accession>A0A3G8ZHT8</accession>
<sequence>MSKVWRRDRALFLTGRALGIRDPPSASSTDVSSRLTLTTRASTPTSRNCGPQRAGVSEILDAALPYLNESMQAEVPHAGRRLLRSSPHTGCELPYAFQVDISAGSERLGVIRGLLKDANGTEQEIVSYTSSLVANVLLRQQP</sequence>
<feature type="region of interest" description="Disordered" evidence="1">
    <location>
        <begin position="23"/>
        <end position="52"/>
    </location>
</feature>
<dbReference type="EMBL" id="CP034170">
    <property type="protein sequence ID" value="AZI56808.1"/>
    <property type="molecule type" value="Genomic_DNA"/>
</dbReference>
<reference evidence="2 3" key="2">
    <citation type="submission" date="2018-12" db="EMBL/GenBank/DDBJ databases">
        <title>Nakamurella antarcticus sp. nov., isolated from Antarctica South Shetland Islands soil.</title>
        <authorList>
            <person name="Peng F."/>
        </authorList>
    </citation>
    <scope>NUCLEOTIDE SEQUENCE [LARGE SCALE GENOMIC DNA]</scope>
    <source>
        <strain evidence="2 3">S14-144</strain>
    </source>
</reference>
<proteinExistence type="predicted"/>
<reference evidence="2 3" key="1">
    <citation type="submission" date="2018-11" db="EMBL/GenBank/DDBJ databases">
        <authorList>
            <person name="Da X."/>
        </authorList>
    </citation>
    <scope>NUCLEOTIDE SEQUENCE [LARGE SCALE GENOMIC DNA]</scope>
    <source>
        <strain evidence="2 3">S14-144</strain>
    </source>
</reference>
<gene>
    <name evidence="2" type="ORF">EH165_00095</name>
</gene>
<evidence type="ECO:0000256" key="1">
    <source>
        <dbReference type="SAM" id="MobiDB-lite"/>
    </source>
</evidence>
<keyword evidence="3" id="KW-1185">Reference proteome</keyword>
<protein>
    <submittedName>
        <fullName evidence="2">Uncharacterized protein</fullName>
    </submittedName>
</protein>